<evidence type="ECO:0000256" key="1">
    <source>
        <dbReference type="SAM" id="MobiDB-lite"/>
    </source>
</evidence>
<accession>A0A1C4Z6Y2</accession>
<feature type="domain" description="DUF6311" evidence="3">
    <location>
        <begin position="159"/>
        <end position="502"/>
    </location>
</feature>
<dbReference type="AlphaFoldDB" id="A0A1C4Z6Y2"/>
<feature type="transmembrane region" description="Helical" evidence="2">
    <location>
        <begin position="371"/>
        <end position="391"/>
    </location>
</feature>
<dbReference type="Proteomes" id="UP000198224">
    <property type="component" value="Chromosome I"/>
</dbReference>
<feature type="transmembrane region" description="Helical" evidence="2">
    <location>
        <begin position="343"/>
        <end position="359"/>
    </location>
</feature>
<dbReference type="InterPro" id="IPR046278">
    <property type="entry name" value="DUF6311"/>
</dbReference>
<name>A0A1C4Z6Y2_9ACTN</name>
<keyword evidence="5" id="KW-1185">Reference proteome</keyword>
<feature type="transmembrane region" description="Helical" evidence="2">
    <location>
        <begin position="445"/>
        <end position="462"/>
    </location>
</feature>
<sequence>MTPAESRALPAPHPEAAAGPDELVSYRTPVGILAGPAALTGRSTAPTDSPGTTDGAPAAPAGATAPAPTKTPVEPDAPVEPVLPVEPVEPVEPDAPVVPAQDAAPALPVESVEPDVAAQDAAPVEPETAADDVEAAPTKRWWHRLPRRRQHLAVGGLFLLAALWVTSRIWLDPSGRVASLYTGDPAQVQFFLAHSVRVVLHGEYPFYTEQFNYPDGVNLMANTAVLALGIPMVPVTLLFGPAVSFVVLVTLGLAGTAMAWYLMLSRHLVRTPLAAAVGGWFCGFSPAMLSHASWHPNIISQFLLPFIIWRVLVLTRSRRPIRDGALLALLVTAQAFINEEILLFTALACGVFLLAVLAQEPARWWAAWRPLGAGVLTCALLAGALLAYPLYVQFAGPMAYHGLSDAVRDYGNDIAAFFAQGSPTLGGNQRANINLAPNYSEENAFFGWSLSLIAIGIVIWLRRELIVRALAATGVFFAVLSLGERVSWWDRELFTGPWQWLVHLPLLDAVVPTRFGLITSVVIGLLLALAVERAWALRPADRRTVRTLTAAGLAFALLPIAPMPLRMVSRPPVPDFITADRWRAYVGPDQTLVPIPVPSMGNTHGMRWAAATNLDFKIPGGYFLAPRNGNTGDAGRFGGRPSGVGQMLEEVATTGRTPKLDDRQRRRFSDELRHWRAAILVLPVRQQNSEPLRRAVEDLVGPGRQELDVWVWDVRALTDRSV</sequence>
<feature type="transmembrane region" description="Helical" evidence="2">
    <location>
        <begin position="321"/>
        <end position="337"/>
    </location>
</feature>
<keyword evidence="2" id="KW-1133">Transmembrane helix</keyword>
<gene>
    <name evidence="4" type="ORF">GA0070612_5914</name>
</gene>
<dbReference type="EMBL" id="LT607409">
    <property type="protein sequence ID" value="SCF28762.1"/>
    <property type="molecule type" value="Genomic_DNA"/>
</dbReference>
<evidence type="ECO:0000313" key="4">
    <source>
        <dbReference type="EMBL" id="SCF28762.1"/>
    </source>
</evidence>
<protein>
    <recommendedName>
        <fullName evidence="3">DUF6311 domain-containing protein</fullName>
    </recommendedName>
</protein>
<evidence type="ECO:0000259" key="3">
    <source>
        <dbReference type="Pfam" id="PF19830"/>
    </source>
</evidence>
<feature type="transmembrane region" description="Helical" evidence="2">
    <location>
        <begin position="509"/>
        <end position="531"/>
    </location>
</feature>
<organism evidence="4 5">
    <name type="scientific">Micromonospora chokoriensis</name>
    <dbReference type="NCBI Taxonomy" id="356851"/>
    <lineage>
        <taxon>Bacteria</taxon>
        <taxon>Bacillati</taxon>
        <taxon>Actinomycetota</taxon>
        <taxon>Actinomycetes</taxon>
        <taxon>Micromonosporales</taxon>
        <taxon>Micromonosporaceae</taxon>
        <taxon>Micromonospora</taxon>
    </lineage>
</organism>
<feature type="compositionally biased region" description="Low complexity" evidence="1">
    <location>
        <begin position="50"/>
        <end position="98"/>
    </location>
</feature>
<keyword evidence="2" id="KW-0812">Transmembrane</keyword>
<feature type="region of interest" description="Disordered" evidence="1">
    <location>
        <begin position="112"/>
        <end position="135"/>
    </location>
</feature>
<reference evidence="5" key="1">
    <citation type="submission" date="2016-06" db="EMBL/GenBank/DDBJ databases">
        <authorList>
            <person name="Varghese N."/>
            <person name="Submissions Spin"/>
        </authorList>
    </citation>
    <scope>NUCLEOTIDE SEQUENCE [LARGE SCALE GENOMIC DNA]</scope>
    <source>
        <strain evidence="5">DSM 45160</strain>
    </source>
</reference>
<feature type="transmembrane region" description="Helical" evidence="2">
    <location>
        <begin position="469"/>
        <end position="489"/>
    </location>
</feature>
<feature type="transmembrane region" description="Helical" evidence="2">
    <location>
        <begin position="543"/>
        <end position="561"/>
    </location>
</feature>
<keyword evidence="2" id="KW-0472">Membrane</keyword>
<feature type="transmembrane region" description="Helical" evidence="2">
    <location>
        <begin position="298"/>
        <end position="314"/>
    </location>
</feature>
<dbReference type="Pfam" id="PF19830">
    <property type="entry name" value="DUF6311"/>
    <property type="match status" value="1"/>
</dbReference>
<evidence type="ECO:0000256" key="2">
    <source>
        <dbReference type="SAM" id="Phobius"/>
    </source>
</evidence>
<feature type="region of interest" description="Disordered" evidence="1">
    <location>
        <begin position="1"/>
        <end position="22"/>
    </location>
</feature>
<feature type="transmembrane region" description="Helical" evidence="2">
    <location>
        <begin position="152"/>
        <end position="171"/>
    </location>
</feature>
<proteinExistence type="predicted"/>
<feature type="transmembrane region" description="Helical" evidence="2">
    <location>
        <begin position="238"/>
        <end position="261"/>
    </location>
</feature>
<evidence type="ECO:0000313" key="5">
    <source>
        <dbReference type="Proteomes" id="UP000198224"/>
    </source>
</evidence>
<feature type="region of interest" description="Disordered" evidence="1">
    <location>
        <begin position="36"/>
        <end position="98"/>
    </location>
</feature>